<dbReference type="PATRIC" id="fig|1619313.3.peg.20"/>
<keyword evidence="2" id="KW-1185">Reference proteome</keyword>
<dbReference type="InterPro" id="IPR009383">
    <property type="entry name" value="DUF1040"/>
</dbReference>
<evidence type="ECO:0008006" key="3">
    <source>
        <dbReference type="Google" id="ProtNLM"/>
    </source>
</evidence>
<organism evidence="1 2">
    <name type="scientific">Duffyella gerundensis</name>
    <dbReference type="NCBI Taxonomy" id="1619313"/>
    <lineage>
        <taxon>Bacteria</taxon>
        <taxon>Pseudomonadati</taxon>
        <taxon>Pseudomonadota</taxon>
        <taxon>Gammaproteobacteria</taxon>
        <taxon>Enterobacterales</taxon>
        <taxon>Erwiniaceae</taxon>
        <taxon>Duffyella</taxon>
    </lineage>
</organism>
<dbReference type="AlphaFoldDB" id="A0A0U5GHD3"/>
<dbReference type="KEGG" id="ege:EM595_0021"/>
<accession>A0A0U5GHD3</accession>
<dbReference type="RefSeq" id="WP_067426520.1">
    <property type="nucleotide sequence ID" value="NZ_CP072598.1"/>
</dbReference>
<evidence type="ECO:0000313" key="1">
    <source>
        <dbReference type="EMBL" id="CUU22258.1"/>
    </source>
</evidence>
<sequence length="89" mass="10084">MKYQRHNELIELLSAAWLTAPDLNLLQFIQQIACEAGYNENLADLTDDALIYQLKMRDAASDAAIPGLKKDYENDFKTALLRARGVIKE</sequence>
<dbReference type="EMBL" id="LN907827">
    <property type="protein sequence ID" value="CUU22258.1"/>
    <property type="molecule type" value="Genomic_DNA"/>
</dbReference>
<dbReference type="Proteomes" id="UP000059419">
    <property type="component" value="Chromosome 1"/>
</dbReference>
<dbReference type="Pfam" id="PF06288">
    <property type="entry name" value="DUF1040"/>
    <property type="match status" value="1"/>
</dbReference>
<gene>
    <name evidence="1" type="ORF">EM595_0021</name>
</gene>
<dbReference type="STRING" id="1619313.EM595_0021"/>
<dbReference type="OrthoDB" id="6197074at2"/>
<evidence type="ECO:0000313" key="2">
    <source>
        <dbReference type="Proteomes" id="UP000059419"/>
    </source>
</evidence>
<dbReference type="InterPro" id="IPR038134">
    <property type="entry name" value="YihD_sf"/>
</dbReference>
<dbReference type="Gene3D" id="1.10.1580.20">
    <property type="entry name" value="Protein of unknown function DUF1040"/>
    <property type="match status" value="1"/>
</dbReference>
<reference evidence="2" key="1">
    <citation type="submission" date="2015-11" db="EMBL/GenBank/DDBJ databases">
        <authorList>
            <person name="Blom J."/>
        </authorList>
    </citation>
    <scope>NUCLEOTIDE SEQUENCE [LARGE SCALE GENOMIC DNA]</scope>
</reference>
<proteinExistence type="predicted"/>
<name>A0A0U5GHD3_9GAMM</name>
<protein>
    <recommendedName>
        <fullName evidence="3">Protein yihD</fullName>
    </recommendedName>
</protein>